<dbReference type="Proteomes" id="UP001358417">
    <property type="component" value="Unassembled WGS sequence"/>
</dbReference>
<evidence type="ECO:0000256" key="2">
    <source>
        <dbReference type="ARBA" id="ARBA00022771"/>
    </source>
</evidence>
<protein>
    <submittedName>
        <fullName evidence="9">Uncharacterized protein</fullName>
    </submittedName>
</protein>
<feature type="coiled-coil region" evidence="5">
    <location>
        <begin position="523"/>
        <end position="643"/>
    </location>
</feature>
<gene>
    <name evidence="9" type="ORF">LTR84_010966</name>
</gene>
<feature type="domain" description="RING-type" evidence="7">
    <location>
        <begin position="331"/>
        <end position="370"/>
    </location>
</feature>
<dbReference type="Gene3D" id="3.30.40.10">
    <property type="entry name" value="Zinc/RING finger domain, C3HC4 (zinc finger)"/>
    <property type="match status" value="2"/>
</dbReference>
<dbReference type="SMART" id="SM00290">
    <property type="entry name" value="ZnF_UBP"/>
    <property type="match status" value="1"/>
</dbReference>
<keyword evidence="5" id="KW-0175">Coiled coil</keyword>
<evidence type="ECO:0000256" key="3">
    <source>
        <dbReference type="ARBA" id="ARBA00022833"/>
    </source>
</evidence>
<feature type="region of interest" description="Disordered" evidence="6">
    <location>
        <begin position="42"/>
        <end position="68"/>
    </location>
</feature>
<dbReference type="EMBL" id="JAVRRD010000005">
    <property type="protein sequence ID" value="KAK5058702.1"/>
    <property type="molecule type" value="Genomic_DNA"/>
</dbReference>
<dbReference type="GO" id="GO:0016567">
    <property type="term" value="P:protein ubiquitination"/>
    <property type="evidence" value="ECO:0007669"/>
    <property type="project" value="TreeGrafter"/>
</dbReference>
<dbReference type="Pfam" id="PF13639">
    <property type="entry name" value="zf-RING_2"/>
    <property type="match status" value="1"/>
</dbReference>
<evidence type="ECO:0000256" key="6">
    <source>
        <dbReference type="SAM" id="MobiDB-lite"/>
    </source>
</evidence>
<evidence type="ECO:0000259" key="8">
    <source>
        <dbReference type="PROSITE" id="PS50271"/>
    </source>
</evidence>
<evidence type="ECO:0000256" key="4">
    <source>
        <dbReference type="PROSITE-ProRule" id="PRU00502"/>
    </source>
</evidence>
<dbReference type="GO" id="GO:0061630">
    <property type="term" value="F:ubiquitin protein ligase activity"/>
    <property type="evidence" value="ECO:0007669"/>
    <property type="project" value="TreeGrafter"/>
</dbReference>
<dbReference type="PROSITE" id="PS50271">
    <property type="entry name" value="ZF_UBP"/>
    <property type="match status" value="1"/>
</dbReference>
<dbReference type="InterPro" id="IPR047243">
    <property type="entry name" value="RING-H2_BRAP2"/>
</dbReference>
<name>A0AAV9NIH0_9EURO</name>
<sequence length="810" mass="90781">MPNYFFHVALELFTDHQTSTQHPESHPPNLSQFFKTLKPFTRSPAGRQSRVNLSDQRKSLPLTIQRSQPTLHDLESKLDISHSDSKDPRLDTIVLESADMASQSAGGEHSGQNDNIIEKGIGTSISGRHMKGRYEPLEDNGGVEGWGIVHLYRDSEETSGLYPYKDSAYRSSDLWSDGLRNHSSGKAHPPPKDEECTTLCILAVPSYMTPSDFLSFVGEETRSQVSHFRMVRTSRANRYMVLMKFNHGKTARQWQNEWNGKVFNTMEPETCHVVFLKSVELIHTSSMEQNSGLSSPTTSYPRMSNDPFIPASTSLKPLAPRTPSLIELPTCPVCLERMDETTGLLTIPCQHVFHCSCLEKWSGGGCPVCRYTHDDFSSRLGSYKLKSKVQGEYDVYDGPRDCEVCHVETSLWQCLVCAKVGCGRYEGKHAYTHFEETGHAFSIDLDSKRVWDYVGDGYVHRIIQNAGSSGEKLVELPGRAREPTALQGLEDLDVTKMDNMALEYTHLLTSQLESQRAYFEEVVERAVDKATEASKKAEEAITQGRAATQKLQILEQEHDMVAKGRLPELEKERERLAKRSSKFEEMTRSFNAKYQEEKTLTTSLMERVKFLEETQIEQLNRKIQQLEEDNATKDLLMEGLRDEHRDAMMQISAQRKLQEMVDNGELEQEDLDGAVIEAGPAAKKKLPLRRGKKGMQAQAGKAMIASGGTPSITSALPSPNVAPVADLYRELLGSNSLSNEWDDEKARKILEECRAKLLGEGLLVPSAPNAPAVETEDSDGDGEVDETVEQQPGDKSKSSKKRKGKKKARK</sequence>
<evidence type="ECO:0000313" key="9">
    <source>
        <dbReference type="EMBL" id="KAK5058702.1"/>
    </source>
</evidence>
<dbReference type="InterPro" id="IPR001841">
    <property type="entry name" value="Znf_RING"/>
</dbReference>
<organism evidence="9 10">
    <name type="scientific">Exophiala bonariae</name>
    <dbReference type="NCBI Taxonomy" id="1690606"/>
    <lineage>
        <taxon>Eukaryota</taxon>
        <taxon>Fungi</taxon>
        <taxon>Dikarya</taxon>
        <taxon>Ascomycota</taxon>
        <taxon>Pezizomycotina</taxon>
        <taxon>Eurotiomycetes</taxon>
        <taxon>Chaetothyriomycetidae</taxon>
        <taxon>Chaetothyriales</taxon>
        <taxon>Herpotrichiellaceae</taxon>
        <taxon>Exophiala</taxon>
    </lineage>
</organism>
<dbReference type="GO" id="GO:0007265">
    <property type="term" value="P:Ras protein signal transduction"/>
    <property type="evidence" value="ECO:0007669"/>
    <property type="project" value="TreeGrafter"/>
</dbReference>
<dbReference type="PANTHER" id="PTHR24007:SF7">
    <property type="entry name" value="BRCA1-ASSOCIATED PROTEIN"/>
    <property type="match status" value="1"/>
</dbReference>
<dbReference type="InterPro" id="IPR034931">
    <property type="entry name" value="ETP1_RRM"/>
</dbReference>
<feature type="compositionally biased region" description="Acidic residues" evidence="6">
    <location>
        <begin position="774"/>
        <end position="788"/>
    </location>
</feature>
<evidence type="ECO:0000313" key="10">
    <source>
        <dbReference type="Proteomes" id="UP001358417"/>
    </source>
</evidence>
<feature type="compositionally biased region" description="Basic residues" evidence="6">
    <location>
        <begin position="798"/>
        <end position="810"/>
    </location>
</feature>
<dbReference type="SMART" id="SM00184">
    <property type="entry name" value="RING"/>
    <property type="match status" value="1"/>
</dbReference>
<evidence type="ECO:0000256" key="1">
    <source>
        <dbReference type="ARBA" id="ARBA00022723"/>
    </source>
</evidence>
<dbReference type="SUPFAM" id="SSF57850">
    <property type="entry name" value="RING/U-box"/>
    <property type="match status" value="2"/>
</dbReference>
<keyword evidence="2 4" id="KW-0863">Zinc-finger</keyword>
<reference evidence="9 10" key="1">
    <citation type="submission" date="2023-08" db="EMBL/GenBank/DDBJ databases">
        <title>Black Yeasts Isolated from many extreme environments.</title>
        <authorList>
            <person name="Coleine C."/>
            <person name="Stajich J.E."/>
            <person name="Selbmann L."/>
        </authorList>
    </citation>
    <scope>NUCLEOTIDE SEQUENCE [LARGE SCALE GENOMIC DNA]</scope>
    <source>
        <strain evidence="9 10">CCFEE 5792</strain>
    </source>
</reference>
<dbReference type="RefSeq" id="XP_064709225.1">
    <property type="nucleotide sequence ID" value="XM_064854499.1"/>
</dbReference>
<keyword evidence="10" id="KW-1185">Reference proteome</keyword>
<evidence type="ECO:0000259" key="7">
    <source>
        <dbReference type="PROSITE" id="PS50089"/>
    </source>
</evidence>
<dbReference type="CDD" id="cd16457">
    <property type="entry name" value="RING-H2_BRAP2"/>
    <property type="match status" value="1"/>
</dbReference>
<dbReference type="GO" id="GO:0008270">
    <property type="term" value="F:zinc ion binding"/>
    <property type="evidence" value="ECO:0007669"/>
    <property type="project" value="UniProtKB-KW"/>
</dbReference>
<dbReference type="InterPro" id="IPR013083">
    <property type="entry name" value="Znf_RING/FYVE/PHD"/>
</dbReference>
<dbReference type="Pfam" id="PF02148">
    <property type="entry name" value="zf-UBP"/>
    <property type="match status" value="1"/>
</dbReference>
<dbReference type="PANTHER" id="PTHR24007">
    <property type="entry name" value="BRCA1-ASSOCIATED PROTEIN"/>
    <property type="match status" value="1"/>
</dbReference>
<keyword evidence="1" id="KW-0479">Metal-binding</keyword>
<evidence type="ECO:0000256" key="5">
    <source>
        <dbReference type="SAM" id="Coils"/>
    </source>
</evidence>
<dbReference type="InterPro" id="IPR011422">
    <property type="entry name" value="BRAP2/ETP1_RRM"/>
</dbReference>
<dbReference type="Pfam" id="PF07576">
    <property type="entry name" value="BRAP2"/>
    <property type="match status" value="1"/>
</dbReference>
<dbReference type="AlphaFoldDB" id="A0AAV9NIH0"/>
<dbReference type="GO" id="GO:0005737">
    <property type="term" value="C:cytoplasm"/>
    <property type="evidence" value="ECO:0007669"/>
    <property type="project" value="TreeGrafter"/>
</dbReference>
<dbReference type="InterPro" id="IPR001607">
    <property type="entry name" value="Znf_UBP"/>
</dbReference>
<dbReference type="GeneID" id="89979120"/>
<proteinExistence type="predicted"/>
<dbReference type="CDD" id="cd12717">
    <property type="entry name" value="RRM_ETP1"/>
    <property type="match status" value="1"/>
</dbReference>
<accession>A0AAV9NIH0</accession>
<comment type="caution">
    <text evidence="9">The sequence shown here is derived from an EMBL/GenBank/DDBJ whole genome shotgun (WGS) entry which is preliminary data.</text>
</comment>
<feature type="domain" description="UBP-type" evidence="8">
    <location>
        <begin position="367"/>
        <end position="480"/>
    </location>
</feature>
<feature type="region of interest" description="Disordered" evidence="6">
    <location>
        <begin position="760"/>
        <end position="810"/>
    </location>
</feature>
<keyword evidence="3" id="KW-0862">Zinc</keyword>
<dbReference type="PROSITE" id="PS50089">
    <property type="entry name" value="ZF_RING_2"/>
    <property type="match status" value="1"/>
</dbReference>